<dbReference type="GO" id="GO:0015085">
    <property type="term" value="F:calcium ion transmembrane transporter activity"/>
    <property type="evidence" value="ECO:0007669"/>
    <property type="project" value="TreeGrafter"/>
</dbReference>
<dbReference type="PANTHER" id="PTHR12608:SF1">
    <property type="entry name" value="TRANSMEMBRANE PROTEIN 165"/>
    <property type="match status" value="1"/>
</dbReference>
<dbReference type="AlphaFoldDB" id="S8DXH4"/>
<dbReference type="InterPro" id="IPR049555">
    <property type="entry name" value="GDT1-like_CS"/>
</dbReference>
<evidence type="ECO:0000256" key="4">
    <source>
        <dbReference type="ARBA" id="ARBA00022989"/>
    </source>
</evidence>
<evidence type="ECO:0000256" key="3">
    <source>
        <dbReference type="ARBA" id="ARBA00022692"/>
    </source>
</evidence>
<dbReference type="Pfam" id="PF01169">
    <property type="entry name" value="GDT1"/>
    <property type="match status" value="2"/>
</dbReference>
<keyword evidence="5 6" id="KW-0472">Membrane</keyword>
<dbReference type="GO" id="GO:0005384">
    <property type="term" value="F:manganese ion transmembrane transporter activity"/>
    <property type="evidence" value="ECO:0007669"/>
    <property type="project" value="TreeGrafter"/>
</dbReference>
<evidence type="ECO:0000256" key="5">
    <source>
        <dbReference type="ARBA" id="ARBA00023136"/>
    </source>
</evidence>
<dbReference type="InterPro" id="IPR001727">
    <property type="entry name" value="GDT1-like"/>
</dbReference>
<dbReference type="GO" id="GO:0000329">
    <property type="term" value="C:fungal-type vacuole membrane"/>
    <property type="evidence" value="ECO:0007669"/>
    <property type="project" value="TreeGrafter"/>
</dbReference>
<reference evidence="7 8" key="1">
    <citation type="journal article" date="2012" name="Science">
        <title>The Paleozoic origin of enzymatic lignin decomposition reconstructed from 31 fungal genomes.</title>
        <authorList>
            <person name="Floudas D."/>
            <person name="Binder M."/>
            <person name="Riley R."/>
            <person name="Barry K."/>
            <person name="Blanchette R.A."/>
            <person name="Henrissat B."/>
            <person name="Martinez A.T."/>
            <person name="Otillar R."/>
            <person name="Spatafora J.W."/>
            <person name="Yadav J.S."/>
            <person name="Aerts A."/>
            <person name="Benoit I."/>
            <person name="Boyd A."/>
            <person name="Carlson A."/>
            <person name="Copeland A."/>
            <person name="Coutinho P.M."/>
            <person name="de Vries R.P."/>
            <person name="Ferreira P."/>
            <person name="Findley K."/>
            <person name="Foster B."/>
            <person name="Gaskell J."/>
            <person name="Glotzer D."/>
            <person name="Gorecki P."/>
            <person name="Heitman J."/>
            <person name="Hesse C."/>
            <person name="Hori C."/>
            <person name="Igarashi K."/>
            <person name="Jurgens J.A."/>
            <person name="Kallen N."/>
            <person name="Kersten P."/>
            <person name="Kohler A."/>
            <person name="Kuees U."/>
            <person name="Kumar T.K.A."/>
            <person name="Kuo A."/>
            <person name="LaButti K."/>
            <person name="Larrondo L.F."/>
            <person name="Lindquist E."/>
            <person name="Ling A."/>
            <person name="Lombard V."/>
            <person name="Lucas S."/>
            <person name="Lundell T."/>
            <person name="Martin R."/>
            <person name="McLaughlin D.J."/>
            <person name="Morgenstern I."/>
            <person name="Morin E."/>
            <person name="Murat C."/>
            <person name="Nagy L.G."/>
            <person name="Nolan M."/>
            <person name="Ohm R.A."/>
            <person name="Patyshakuliyeva A."/>
            <person name="Rokas A."/>
            <person name="Ruiz-Duenas F.J."/>
            <person name="Sabat G."/>
            <person name="Salamov A."/>
            <person name="Samejima M."/>
            <person name="Schmutz J."/>
            <person name="Slot J.C."/>
            <person name="St John F."/>
            <person name="Stenlid J."/>
            <person name="Sun H."/>
            <person name="Sun S."/>
            <person name="Syed K."/>
            <person name="Tsang A."/>
            <person name="Wiebenga A."/>
            <person name="Young D."/>
            <person name="Pisabarro A."/>
            <person name="Eastwood D.C."/>
            <person name="Martin F."/>
            <person name="Cullen D."/>
            <person name="Grigoriev I.V."/>
            <person name="Hibbett D.S."/>
        </authorList>
    </citation>
    <scope>NUCLEOTIDE SEQUENCE</scope>
    <source>
        <strain evidence="8">FP-58527</strain>
    </source>
</reference>
<dbReference type="InParanoid" id="S8DXH4"/>
<sequence>MASSNVAPDVDETAFQVFARSFAMIIFSEIGDKTFLIAAILAMRHPRLVVFAGAFASLVVMSFLSAELGNLLPTLLPRRWTQFSAAILFFVFGAKMLQEARTMRPDKMEEEMKEAEEDIEGDEARADGTSSMVEGGVEAIPLEEVEEGGRPEAHVRTLSVSSNGSTRARKAKSAAMEYADAMRNFCSFFLGPVFVQSFVLTFLGEWGDRSQISTIALAAAHNVYLVTFGTVIGHSCCTALAVIGGRYVSTKISVKHVTLAGSILFLAFGLIYLYESFASIDTDIADFNPTN</sequence>
<dbReference type="FunCoup" id="S8DXH4">
    <property type="interactions" value="431"/>
</dbReference>
<evidence type="ECO:0000256" key="1">
    <source>
        <dbReference type="ARBA" id="ARBA00004141"/>
    </source>
</evidence>
<dbReference type="HOGENOM" id="CLU_040186_0_0_1"/>
<feature type="transmembrane region" description="Helical" evidence="6">
    <location>
        <begin position="257"/>
        <end position="274"/>
    </location>
</feature>
<evidence type="ECO:0000256" key="2">
    <source>
        <dbReference type="ARBA" id="ARBA00009190"/>
    </source>
</evidence>
<organism evidence="7 8">
    <name type="scientific">Fomitopsis schrenkii</name>
    <name type="common">Brown rot fungus</name>
    <dbReference type="NCBI Taxonomy" id="2126942"/>
    <lineage>
        <taxon>Eukaryota</taxon>
        <taxon>Fungi</taxon>
        <taxon>Dikarya</taxon>
        <taxon>Basidiomycota</taxon>
        <taxon>Agaricomycotina</taxon>
        <taxon>Agaricomycetes</taxon>
        <taxon>Polyporales</taxon>
        <taxon>Fomitopsis</taxon>
    </lineage>
</organism>
<proteinExistence type="inferred from homology"/>
<dbReference type="PANTHER" id="PTHR12608">
    <property type="entry name" value="TRANSMEMBRANE PROTEIN HTP-1 RELATED"/>
    <property type="match status" value="1"/>
</dbReference>
<dbReference type="OrthoDB" id="442680at2759"/>
<dbReference type="GO" id="GO:0032468">
    <property type="term" value="P:Golgi calcium ion homeostasis"/>
    <property type="evidence" value="ECO:0007669"/>
    <property type="project" value="TreeGrafter"/>
</dbReference>
<dbReference type="PROSITE" id="PS01214">
    <property type="entry name" value="UPF0016"/>
    <property type="match status" value="1"/>
</dbReference>
<feature type="transmembrane region" description="Helical" evidence="6">
    <location>
        <begin position="80"/>
        <end position="97"/>
    </location>
</feature>
<dbReference type="eggNOG" id="KOG2881">
    <property type="taxonomic scope" value="Eukaryota"/>
</dbReference>
<evidence type="ECO:0000256" key="6">
    <source>
        <dbReference type="RuleBase" id="RU365102"/>
    </source>
</evidence>
<dbReference type="Proteomes" id="UP000015241">
    <property type="component" value="Unassembled WGS sequence"/>
</dbReference>
<dbReference type="GO" id="GO:0005794">
    <property type="term" value="C:Golgi apparatus"/>
    <property type="evidence" value="ECO:0007669"/>
    <property type="project" value="TreeGrafter"/>
</dbReference>
<keyword evidence="8" id="KW-1185">Reference proteome</keyword>
<dbReference type="EMBL" id="KE504199">
    <property type="protein sequence ID" value="EPS95843.1"/>
    <property type="molecule type" value="Genomic_DNA"/>
</dbReference>
<feature type="transmembrane region" description="Helical" evidence="6">
    <location>
        <begin position="48"/>
        <end position="68"/>
    </location>
</feature>
<evidence type="ECO:0000313" key="7">
    <source>
        <dbReference type="EMBL" id="EPS95843.1"/>
    </source>
</evidence>
<comment type="subcellular location">
    <subcellularLocation>
        <location evidence="1 6">Membrane</location>
        <topology evidence="1 6">Multi-pass membrane protein</topology>
    </subcellularLocation>
</comment>
<evidence type="ECO:0000313" key="8">
    <source>
        <dbReference type="Proteomes" id="UP000015241"/>
    </source>
</evidence>
<comment type="similarity">
    <text evidence="2 6">Belongs to the GDT1 family.</text>
</comment>
<gene>
    <name evidence="7" type="ORF">FOMPIDRAFT_1168213</name>
</gene>
<feature type="transmembrane region" description="Helical" evidence="6">
    <location>
        <begin position="185"/>
        <end position="203"/>
    </location>
</feature>
<dbReference type="GO" id="GO:0032472">
    <property type="term" value="P:Golgi calcium ion transport"/>
    <property type="evidence" value="ECO:0007669"/>
    <property type="project" value="TreeGrafter"/>
</dbReference>
<protein>
    <recommendedName>
        <fullName evidence="6">GDT1 family protein</fullName>
    </recommendedName>
</protein>
<feature type="transmembrane region" description="Helical" evidence="6">
    <location>
        <begin position="22"/>
        <end position="41"/>
    </location>
</feature>
<keyword evidence="3 6" id="KW-0812">Transmembrane</keyword>
<name>S8DXH4_FOMSC</name>
<dbReference type="STRING" id="743788.S8DXH4"/>
<keyword evidence="4 6" id="KW-1133">Transmembrane helix</keyword>
<accession>S8DXH4</accession>
<feature type="transmembrane region" description="Helical" evidence="6">
    <location>
        <begin position="223"/>
        <end position="245"/>
    </location>
</feature>